<organism evidence="2 3">
    <name type="scientific">Stereocaulon virgatum</name>
    <dbReference type="NCBI Taxonomy" id="373712"/>
    <lineage>
        <taxon>Eukaryota</taxon>
        <taxon>Fungi</taxon>
        <taxon>Dikarya</taxon>
        <taxon>Ascomycota</taxon>
        <taxon>Pezizomycotina</taxon>
        <taxon>Lecanoromycetes</taxon>
        <taxon>OSLEUM clade</taxon>
        <taxon>Lecanoromycetidae</taxon>
        <taxon>Lecanorales</taxon>
        <taxon>Lecanorineae</taxon>
        <taxon>Stereocaulaceae</taxon>
        <taxon>Stereocaulon</taxon>
    </lineage>
</organism>
<evidence type="ECO:0000313" key="3">
    <source>
        <dbReference type="Proteomes" id="UP001590950"/>
    </source>
</evidence>
<dbReference type="Proteomes" id="UP001590950">
    <property type="component" value="Unassembled WGS sequence"/>
</dbReference>
<protein>
    <recommendedName>
        <fullName evidence="4">Integral membrane protein</fullName>
    </recommendedName>
</protein>
<name>A0ABR4AQR1_9LECA</name>
<dbReference type="InterPro" id="IPR029675">
    <property type="entry name" value="PGAP4"/>
</dbReference>
<dbReference type="PANTHER" id="PTHR31410">
    <property type="entry name" value="TRANSMEMBRANE PROTEIN 246"/>
    <property type="match status" value="1"/>
</dbReference>
<keyword evidence="1" id="KW-0472">Membrane</keyword>
<keyword evidence="1" id="KW-0812">Transmembrane</keyword>
<evidence type="ECO:0000313" key="2">
    <source>
        <dbReference type="EMBL" id="KAL2047181.1"/>
    </source>
</evidence>
<reference evidence="2 3" key="1">
    <citation type="submission" date="2024-09" db="EMBL/GenBank/DDBJ databases">
        <title>Rethinking Asexuality: The Enigmatic Case of Functional Sexual Genes in Lepraria (Stereocaulaceae).</title>
        <authorList>
            <person name="Doellman M."/>
            <person name="Sun Y."/>
            <person name="Barcenas-Pena A."/>
            <person name="Lumbsch H.T."/>
            <person name="Grewe F."/>
        </authorList>
    </citation>
    <scope>NUCLEOTIDE SEQUENCE [LARGE SCALE GENOMIC DNA]</scope>
    <source>
        <strain evidence="2 3">Mercado 3170</strain>
    </source>
</reference>
<evidence type="ECO:0000256" key="1">
    <source>
        <dbReference type="SAM" id="Phobius"/>
    </source>
</evidence>
<dbReference type="EMBL" id="JBEFKJ010000003">
    <property type="protein sequence ID" value="KAL2047181.1"/>
    <property type="molecule type" value="Genomic_DNA"/>
</dbReference>
<proteinExistence type="predicted"/>
<evidence type="ECO:0008006" key="4">
    <source>
        <dbReference type="Google" id="ProtNLM"/>
    </source>
</evidence>
<sequence>MWTGSAIHQLSSSFATSTSSVFRRLRSRPGVYAFIAFLFAYVALIRYCSYAYYRDPTSTFFDPVRGYERHYSLKRLQDAEAFIRNANNSLPSHTKPKNIKMCVGMATIGRDGEQYVRSAIGSLLDGLTPEEREEVFMAVLIAETKPELHPIYSEQWLVNVVDKVLLYDVPQSLHEDLVQWEAKKDYRKKAIFDYIYILQRCYDTGARWITMIEDDTLAVDQWYPRAIEALAEADEQQSASRGDWLYLRLFYTEEFLGWNSEDWPRYLIGSVIVTGMTVAALLLIRQTVLKTAITNMVVVVVSLICCPMCIALYFAAGKMSMQPYHPGVYEMPKFGCCGQGFTFSRQVASKLIARLASVRVGFVDEIIEAWANELDLVRWVITPSLLQHIGGHSSKGDDYGGKAKYARSVAEKIWNFGFETYDDNVP</sequence>
<dbReference type="CDD" id="cd22189">
    <property type="entry name" value="PGAP4-like_fungal"/>
    <property type="match status" value="1"/>
</dbReference>
<gene>
    <name evidence="2" type="ORF">N7G274_001200</name>
</gene>
<comment type="caution">
    <text evidence="2">The sequence shown here is derived from an EMBL/GenBank/DDBJ whole genome shotgun (WGS) entry which is preliminary data.</text>
</comment>
<dbReference type="PANTHER" id="PTHR31410:SF1">
    <property type="entry name" value="POST-GPI ATTACHMENT TO PROTEINS FACTOR 4"/>
    <property type="match status" value="1"/>
</dbReference>
<feature type="transmembrane region" description="Helical" evidence="1">
    <location>
        <begin position="31"/>
        <end position="53"/>
    </location>
</feature>
<accession>A0ABR4AQR1</accession>
<keyword evidence="3" id="KW-1185">Reference proteome</keyword>
<feature type="transmembrane region" description="Helical" evidence="1">
    <location>
        <begin position="266"/>
        <end position="284"/>
    </location>
</feature>
<feature type="transmembrane region" description="Helical" evidence="1">
    <location>
        <begin position="296"/>
        <end position="316"/>
    </location>
</feature>
<keyword evidence="1" id="KW-1133">Transmembrane helix</keyword>